<dbReference type="Proteomes" id="UP000254707">
    <property type="component" value="Unassembled WGS sequence"/>
</dbReference>
<keyword evidence="7" id="KW-0067">ATP-binding</keyword>
<evidence type="ECO:0000313" key="13">
    <source>
        <dbReference type="Proteomes" id="UP000254707"/>
    </source>
</evidence>
<dbReference type="PANTHER" id="PTHR43553:SF23">
    <property type="entry name" value="ABC TRANSPORTER ATP-BINDING COMPONENT"/>
    <property type="match status" value="1"/>
</dbReference>
<keyword evidence="9" id="KW-0472">Membrane</keyword>
<evidence type="ECO:0000256" key="1">
    <source>
        <dbReference type="ARBA" id="ARBA00004202"/>
    </source>
</evidence>
<dbReference type="Pfam" id="PF00005">
    <property type="entry name" value="ABC_tran"/>
    <property type="match status" value="2"/>
</dbReference>
<dbReference type="EC" id="3.6.3.-" evidence="12"/>
<dbReference type="PROSITE" id="PS50893">
    <property type="entry name" value="ABC_TRANSPORTER_2"/>
    <property type="match status" value="2"/>
</dbReference>
<dbReference type="InterPro" id="IPR017871">
    <property type="entry name" value="ABC_transporter-like_CS"/>
</dbReference>
<comment type="similarity">
    <text evidence="2">Belongs to the ABC transporter superfamily.</text>
</comment>
<evidence type="ECO:0000256" key="6">
    <source>
        <dbReference type="ARBA" id="ARBA00022741"/>
    </source>
</evidence>
<keyword evidence="6" id="KW-0547">Nucleotide-binding</keyword>
<dbReference type="SUPFAM" id="SSF52540">
    <property type="entry name" value="P-loop containing nucleoside triphosphate hydrolases"/>
    <property type="match status" value="2"/>
</dbReference>
<evidence type="ECO:0000313" key="12">
    <source>
        <dbReference type="EMBL" id="SUM82008.1"/>
    </source>
</evidence>
<evidence type="ECO:0000259" key="11">
    <source>
        <dbReference type="PROSITE" id="PS50893"/>
    </source>
</evidence>
<evidence type="ECO:0000256" key="8">
    <source>
        <dbReference type="ARBA" id="ARBA00022967"/>
    </source>
</evidence>
<gene>
    <name evidence="12" type="primary">ykoD_1</name>
    <name evidence="12" type="ORF">NCTC7688_00504</name>
</gene>
<dbReference type="GO" id="GO:0016887">
    <property type="term" value="F:ATP hydrolysis activity"/>
    <property type="evidence" value="ECO:0007669"/>
    <property type="project" value="InterPro"/>
</dbReference>
<feature type="domain" description="ABC transporter" evidence="11">
    <location>
        <begin position="2"/>
        <end position="240"/>
    </location>
</feature>
<comment type="function">
    <text evidence="10">Probably part of an ABC transporter complex. Responsible for energy coupling to the transport system.</text>
</comment>
<keyword evidence="8" id="KW-1278">Translocase</keyword>
<evidence type="ECO:0000256" key="10">
    <source>
        <dbReference type="ARBA" id="ARBA00025157"/>
    </source>
</evidence>
<evidence type="ECO:0000256" key="3">
    <source>
        <dbReference type="ARBA" id="ARBA00022448"/>
    </source>
</evidence>
<evidence type="ECO:0000256" key="4">
    <source>
        <dbReference type="ARBA" id="ARBA00022475"/>
    </source>
</evidence>
<dbReference type="InterPro" id="IPR003439">
    <property type="entry name" value="ABC_transporter-like_ATP-bd"/>
</dbReference>
<dbReference type="SMART" id="SM00382">
    <property type="entry name" value="AAA"/>
    <property type="match status" value="2"/>
</dbReference>
<keyword evidence="4" id="KW-1003">Cell membrane</keyword>
<evidence type="ECO:0000256" key="7">
    <source>
        <dbReference type="ARBA" id="ARBA00022840"/>
    </source>
</evidence>
<keyword evidence="12" id="KW-0378">Hydrolase</keyword>
<accession>A0A380HIC1</accession>
<dbReference type="PANTHER" id="PTHR43553">
    <property type="entry name" value="HEAVY METAL TRANSPORTER"/>
    <property type="match status" value="1"/>
</dbReference>
<comment type="subcellular location">
    <subcellularLocation>
        <location evidence="1">Cell membrane</location>
        <topology evidence="1">Peripheral membrane protein</topology>
    </subcellularLocation>
</comment>
<dbReference type="PROSITE" id="PS00211">
    <property type="entry name" value="ABC_TRANSPORTER_1"/>
    <property type="match status" value="1"/>
</dbReference>
<dbReference type="EMBL" id="UHED01000001">
    <property type="protein sequence ID" value="SUM82008.1"/>
    <property type="molecule type" value="Genomic_DNA"/>
</dbReference>
<dbReference type="InterPro" id="IPR050095">
    <property type="entry name" value="ECF_ABC_transporter_ATP-bd"/>
</dbReference>
<evidence type="ECO:0000256" key="9">
    <source>
        <dbReference type="ARBA" id="ARBA00023136"/>
    </source>
</evidence>
<evidence type="ECO:0000256" key="5">
    <source>
        <dbReference type="ARBA" id="ARBA00022737"/>
    </source>
</evidence>
<dbReference type="CDD" id="cd03225">
    <property type="entry name" value="ABC_cobalt_CbiO_domain1"/>
    <property type="match status" value="1"/>
</dbReference>
<dbReference type="InterPro" id="IPR003593">
    <property type="entry name" value="AAA+_ATPase"/>
</dbReference>
<protein>
    <submittedName>
        <fullName evidence="12">Cobalt ABC transporter ATPase</fullName>
        <ecNumber evidence="12">3.6.3.-</ecNumber>
    </submittedName>
</protein>
<keyword evidence="3" id="KW-0813">Transport</keyword>
<dbReference type="InterPro" id="IPR015856">
    <property type="entry name" value="ABC_transpr_CbiO/EcfA_su"/>
</dbReference>
<dbReference type="RefSeq" id="WP_002482318.1">
    <property type="nucleotide sequence ID" value="NZ_CAXOQR010000008.1"/>
</dbReference>
<evidence type="ECO:0000256" key="2">
    <source>
        <dbReference type="ARBA" id="ARBA00005417"/>
    </source>
</evidence>
<dbReference type="GO" id="GO:0042626">
    <property type="term" value="F:ATPase-coupled transmembrane transporter activity"/>
    <property type="evidence" value="ECO:0007669"/>
    <property type="project" value="TreeGrafter"/>
</dbReference>
<dbReference type="GO" id="GO:0005524">
    <property type="term" value="F:ATP binding"/>
    <property type="evidence" value="ECO:0007669"/>
    <property type="project" value="UniProtKB-KW"/>
</dbReference>
<reference evidence="12 13" key="1">
    <citation type="submission" date="2018-06" db="EMBL/GenBank/DDBJ databases">
        <authorList>
            <consortium name="Pathogen Informatics"/>
            <person name="Doyle S."/>
        </authorList>
    </citation>
    <scope>NUCLEOTIDE SEQUENCE [LARGE SCALE GENOMIC DNA]</scope>
    <source>
        <strain evidence="12 13">NCTC7688</strain>
    </source>
</reference>
<dbReference type="AlphaFoldDB" id="A0A380HIC1"/>
<proteinExistence type="inferred from homology"/>
<dbReference type="InterPro" id="IPR027417">
    <property type="entry name" value="P-loop_NTPase"/>
</dbReference>
<dbReference type="GO" id="GO:0043190">
    <property type="term" value="C:ATP-binding cassette (ABC) transporter complex"/>
    <property type="evidence" value="ECO:0007669"/>
    <property type="project" value="TreeGrafter"/>
</dbReference>
<sequence>MIQFENVSFNYDNSEKILNDINLTINDGEVICLTGASGCGKTTITRLLNGTIPHFFHGEIDGRIIVNGKDITKQSIYEVSQVSGSVFQNPRSQFFCLNTTSELAFEPENFGVEPNEINTQIANSAYEFNIEHLLDRGIFNLSGGEKQLIACTTIQVSGHDIIILDEPSSNLDFKTISKLRKMLNIWKQEGKTIIIAEHRLHYLMDVVDRFIILAQGTMRKQYDKDTFNKLSHETLAELGLRTTHLDKMKPKVHHNVACGTLTLKDFNFKYKPRLPLSINIPKVELNKGKVTAVIGQNGSGKSTFARCLTGVERKFKGKVDNDEVTLKRGHRLNNVYLVFQDVNNQLFAESVGEELRLSHADLDDETIQKQLQYYGISQHIERHPLSLSGGEKQRLAIASAVETSRDILIFDEPSSGLDGQRMREISGIIDDLATNGHTIIVITHDYELLLSCADEILHLENGHVKDQYTMNDANLGKLQSFFEI</sequence>
<name>A0A380HIC1_STASA</name>
<organism evidence="12 13">
    <name type="scientific">Staphylococcus saprophyticus</name>
    <dbReference type="NCBI Taxonomy" id="29385"/>
    <lineage>
        <taxon>Bacteria</taxon>
        <taxon>Bacillati</taxon>
        <taxon>Bacillota</taxon>
        <taxon>Bacilli</taxon>
        <taxon>Bacillales</taxon>
        <taxon>Staphylococcaceae</taxon>
        <taxon>Staphylococcus</taxon>
    </lineage>
</organism>
<dbReference type="Gene3D" id="3.40.50.300">
    <property type="entry name" value="P-loop containing nucleotide triphosphate hydrolases"/>
    <property type="match status" value="2"/>
</dbReference>
<feature type="domain" description="ABC transporter" evidence="11">
    <location>
        <begin position="261"/>
        <end position="484"/>
    </location>
</feature>
<keyword evidence="5" id="KW-0677">Repeat</keyword>